<dbReference type="PANTHER" id="PTHR33116">
    <property type="entry name" value="REVERSE TRANSCRIPTASE ZINC-BINDING DOMAIN-CONTAINING PROTEIN-RELATED-RELATED"/>
    <property type="match status" value="1"/>
</dbReference>
<name>A0A7J6VDQ0_THATH</name>
<comment type="caution">
    <text evidence="1">The sequence shown here is derived from an EMBL/GenBank/DDBJ whole genome shotgun (WGS) entry which is preliminary data.</text>
</comment>
<dbReference type="OrthoDB" id="1938625at2759"/>
<feature type="non-terminal residue" evidence="1">
    <location>
        <position position="1"/>
    </location>
</feature>
<evidence type="ECO:0000313" key="2">
    <source>
        <dbReference type="Proteomes" id="UP000554482"/>
    </source>
</evidence>
<dbReference type="PANTHER" id="PTHR33116:SF78">
    <property type="entry name" value="OS12G0587133 PROTEIN"/>
    <property type="match status" value="1"/>
</dbReference>
<dbReference type="EMBL" id="JABWDY010033771">
    <property type="protein sequence ID" value="KAF5183226.1"/>
    <property type="molecule type" value="Genomic_DNA"/>
</dbReference>
<reference evidence="1 2" key="1">
    <citation type="submission" date="2020-06" db="EMBL/GenBank/DDBJ databases">
        <title>Transcriptomic and genomic resources for Thalictrum thalictroides and T. hernandezii: Facilitating candidate gene discovery in an emerging model plant lineage.</title>
        <authorList>
            <person name="Arias T."/>
            <person name="Riano-Pachon D.M."/>
            <person name="Di Stilio V.S."/>
        </authorList>
    </citation>
    <scope>NUCLEOTIDE SEQUENCE [LARGE SCALE GENOMIC DNA]</scope>
    <source>
        <strain evidence="2">cv. WT478/WT964</strain>
        <tissue evidence="1">Leaves</tissue>
    </source>
</reference>
<protein>
    <submittedName>
        <fullName evidence="1">Alpha-galactosidase</fullName>
    </submittedName>
</protein>
<accession>A0A7J6VDQ0</accession>
<gene>
    <name evidence="1" type="ORF">FRX31_027187</name>
</gene>
<sequence>IADDTSFLLDPDVTQMSMVRAIQLMFNAIAGLRCNLKKTTITPIGDVQNMDTLARVFGCVQGKVPSTCLGMPLGCTYKNKSAWDPIVDIVNRRLDCWKIEHLSKVGN</sequence>
<keyword evidence="2" id="KW-1185">Reference proteome</keyword>
<proteinExistence type="predicted"/>
<dbReference type="AlphaFoldDB" id="A0A7J6VDQ0"/>
<organism evidence="1 2">
    <name type="scientific">Thalictrum thalictroides</name>
    <name type="common">Rue-anemone</name>
    <name type="synonym">Anemone thalictroides</name>
    <dbReference type="NCBI Taxonomy" id="46969"/>
    <lineage>
        <taxon>Eukaryota</taxon>
        <taxon>Viridiplantae</taxon>
        <taxon>Streptophyta</taxon>
        <taxon>Embryophyta</taxon>
        <taxon>Tracheophyta</taxon>
        <taxon>Spermatophyta</taxon>
        <taxon>Magnoliopsida</taxon>
        <taxon>Ranunculales</taxon>
        <taxon>Ranunculaceae</taxon>
        <taxon>Thalictroideae</taxon>
        <taxon>Thalictrum</taxon>
    </lineage>
</organism>
<evidence type="ECO:0000313" key="1">
    <source>
        <dbReference type="EMBL" id="KAF5183226.1"/>
    </source>
</evidence>
<dbReference type="Proteomes" id="UP000554482">
    <property type="component" value="Unassembled WGS sequence"/>
</dbReference>